<reference evidence="2 3" key="1">
    <citation type="submission" date="2019-11" db="EMBL/GenBank/DDBJ databases">
        <authorList>
            <person name="Ay H."/>
        </authorList>
    </citation>
    <scope>NUCLEOTIDE SEQUENCE [LARGE SCALE GENOMIC DNA]</scope>
    <source>
        <strain evidence="2 3">BG9H</strain>
    </source>
</reference>
<evidence type="ECO:0000313" key="3">
    <source>
        <dbReference type="Proteomes" id="UP001197114"/>
    </source>
</evidence>
<accession>A0ABS6YRJ2</accession>
<dbReference type="Proteomes" id="UP001197114">
    <property type="component" value="Unassembled WGS sequence"/>
</dbReference>
<name>A0ABS6YRJ2_9ACTN</name>
<proteinExistence type="predicted"/>
<feature type="region of interest" description="Disordered" evidence="1">
    <location>
        <begin position="49"/>
        <end position="69"/>
    </location>
</feature>
<comment type="caution">
    <text evidence="2">The sequence shown here is derived from an EMBL/GenBank/DDBJ whole genome shotgun (WGS) entry which is preliminary data.</text>
</comment>
<evidence type="ECO:0000256" key="1">
    <source>
        <dbReference type="SAM" id="MobiDB-lite"/>
    </source>
</evidence>
<gene>
    <name evidence="2" type="ORF">GKQ77_21090</name>
</gene>
<organism evidence="2 3">
    <name type="scientific">Streptomyces anatolicus</name>
    <dbReference type="NCBI Taxonomy" id="2675858"/>
    <lineage>
        <taxon>Bacteria</taxon>
        <taxon>Bacillati</taxon>
        <taxon>Actinomycetota</taxon>
        <taxon>Actinomycetes</taxon>
        <taxon>Kitasatosporales</taxon>
        <taxon>Streptomycetaceae</taxon>
        <taxon>Streptomyces</taxon>
    </lineage>
</organism>
<keyword evidence="3" id="KW-1185">Reference proteome</keyword>
<sequence>MSELLDVVDQIVPYVATTGATVIATAQADFAQHALDRGKEMVRALLRRAESAESDVPPEEQEQHAALRSLSRPALEELAVAVDAWLAKGDPSPDALRRHVEAAAGARGEERNWGTGHGTYALGIGKIEGGLIINHGPADSP</sequence>
<protein>
    <submittedName>
        <fullName evidence="2">Uncharacterized protein</fullName>
    </submittedName>
</protein>
<evidence type="ECO:0000313" key="2">
    <source>
        <dbReference type="EMBL" id="MBW5424030.1"/>
    </source>
</evidence>
<dbReference type="EMBL" id="WMBF01000257">
    <property type="protein sequence ID" value="MBW5424030.1"/>
    <property type="molecule type" value="Genomic_DNA"/>
</dbReference>
<dbReference type="RefSeq" id="WP_219690497.1">
    <property type="nucleotide sequence ID" value="NZ_WMBF01000257.1"/>
</dbReference>